<dbReference type="Ensembl" id="ENSHHUT00000037357.1">
    <property type="protein sequence ID" value="ENSHHUP00000035921.1"/>
    <property type="gene ID" value="ENSHHUG00000022602.1"/>
</dbReference>
<proteinExistence type="predicted"/>
<name>A0A4W5MB25_9TELE</name>
<sequence length="113" mass="12487">MLLSGVGDALGYCNQLWEYNDSGPAIHQELQELGGLKNITAQLPDWPVSDDSLAPGHCRSARHRKGRGGASAECGCSLCRGHERHGREEARAIKHLRQHIIFCPNNVFIFLIL</sequence>
<protein>
    <submittedName>
        <fullName evidence="1">Uncharacterized protein</fullName>
    </submittedName>
</protein>
<accession>A0A4W5MB25</accession>
<keyword evidence="2" id="KW-1185">Reference proteome</keyword>
<dbReference type="GeneTree" id="ENSGT00970000197810"/>
<dbReference type="InterPro" id="IPR036705">
    <property type="entry name" value="Ribosyl_crysJ1_sf"/>
</dbReference>
<reference evidence="2" key="1">
    <citation type="submission" date="2018-06" db="EMBL/GenBank/DDBJ databases">
        <title>Genome assembly of Danube salmon.</title>
        <authorList>
            <person name="Macqueen D.J."/>
            <person name="Gundappa M.K."/>
        </authorList>
    </citation>
    <scope>NUCLEOTIDE SEQUENCE [LARGE SCALE GENOMIC DNA]</scope>
</reference>
<evidence type="ECO:0000313" key="1">
    <source>
        <dbReference type="Ensembl" id="ENSHHUP00000035921.1"/>
    </source>
</evidence>
<dbReference type="SUPFAM" id="SSF101478">
    <property type="entry name" value="ADP-ribosylglycohydrolase"/>
    <property type="match status" value="1"/>
</dbReference>
<dbReference type="Proteomes" id="UP000314982">
    <property type="component" value="Unassembled WGS sequence"/>
</dbReference>
<organism evidence="1 2">
    <name type="scientific">Hucho hucho</name>
    <name type="common">huchen</name>
    <dbReference type="NCBI Taxonomy" id="62062"/>
    <lineage>
        <taxon>Eukaryota</taxon>
        <taxon>Metazoa</taxon>
        <taxon>Chordata</taxon>
        <taxon>Craniata</taxon>
        <taxon>Vertebrata</taxon>
        <taxon>Euteleostomi</taxon>
        <taxon>Actinopterygii</taxon>
        <taxon>Neopterygii</taxon>
        <taxon>Teleostei</taxon>
        <taxon>Protacanthopterygii</taxon>
        <taxon>Salmoniformes</taxon>
        <taxon>Salmonidae</taxon>
        <taxon>Salmoninae</taxon>
        <taxon>Hucho</taxon>
    </lineage>
</organism>
<reference evidence="1" key="3">
    <citation type="submission" date="2025-09" db="UniProtKB">
        <authorList>
            <consortium name="Ensembl"/>
        </authorList>
    </citation>
    <scope>IDENTIFICATION</scope>
</reference>
<dbReference type="STRING" id="62062.ENSHHUP00000035921"/>
<evidence type="ECO:0000313" key="2">
    <source>
        <dbReference type="Proteomes" id="UP000314982"/>
    </source>
</evidence>
<reference evidence="1" key="2">
    <citation type="submission" date="2025-08" db="UniProtKB">
        <authorList>
            <consortium name="Ensembl"/>
        </authorList>
    </citation>
    <scope>IDENTIFICATION</scope>
</reference>
<dbReference type="AlphaFoldDB" id="A0A4W5MB25"/>
<dbReference type="Gene3D" id="1.10.4080.10">
    <property type="entry name" value="ADP-ribosylation/Crystallin J1"/>
    <property type="match status" value="1"/>
</dbReference>